<evidence type="ECO:0000313" key="2">
    <source>
        <dbReference type="EMBL" id="KAL3269117.1"/>
    </source>
</evidence>
<organism evidence="2 3">
    <name type="scientific">Cryptolaemus montrouzieri</name>
    <dbReference type="NCBI Taxonomy" id="559131"/>
    <lineage>
        <taxon>Eukaryota</taxon>
        <taxon>Metazoa</taxon>
        <taxon>Ecdysozoa</taxon>
        <taxon>Arthropoda</taxon>
        <taxon>Hexapoda</taxon>
        <taxon>Insecta</taxon>
        <taxon>Pterygota</taxon>
        <taxon>Neoptera</taxon>
        <taxon>Endopterygota</taxon>
        <taxon>Coleoptera</taxon>
        <taxon>Polyphaga</taxon>
        <taxon>Cucujiformia</taxon>
        <taxon>Coccinelloidea</taxon>
        <taxon>Coccinellidae</taxon>
        <taxon>Scymninae</taxon>
        <taxon>Scymnini</taxon>
        <taxon>Cryptolaemus</taxon>
    </lineage>
</organism>
<sequence>MVDHDGIMGNERNNDGQNDDVVDDGIPKDFTSPNVRVNAGKTGKWRYSTSKGTQNQNSRPAPIRGNKTGASGLKMAEQYDWLFVSGLSTDTTPKDIIKFVQDSGKDGCTCEKIKQGRKGSRAAFALVCHGEKKYHKDAGFWSAGTTVNSFLNLRSLVLQSK</sequence>
<dbReference type="Proteomes" id="UP001516400">
    <property type="component" value="Unassembled WGS sequence"/>
</dbReference>
<evidence type="ECO:0000256" key="1">
    <source>
        <dbReference type="SAM" id="MobiDB-lite"/>
    </source>
</evidence>
<gene>
    <name evidence="2" type="ORF">HHI36_008198</name>
</gene>
<dbReference type="AlphaFoldDB" id="A0ABD2MS22"/>
<accession>A0ABD2MS22</accession>
<dbReference type="EMBL" id="JABFTP020000021">
    <property type="protein sequence ID" value="KAL3269117.1"/>
    <property type="molecule type" value="Genomic_DNA"/>
</dbReference>
<evidence type="ECO:0008006" key="4">
    <source>
        <dbReference type="Google" id="ProtNLM"/>
    </source>
</evidence>
<feature type="region of interest" description="Disordered" evidence="1">
    <location>
        <begin position="1"/>
        <end position="69"/>
    </location>
</feature>
<protein>
    <recommendedName>
        <fullName evidence="4">RRM domain-containing protein</fullName>
    </recommendedName>
</protein>
<comment type="caution">
    <text evidence="2">The sequence shown here is derived from an EMBL/GenBank/DDBJ whole genome shotgun (WGS) entry which is preliminary data.</text>
</comment>
<evidence type="ECO:0000313" key="3">
    <source>
        <dbReference type="Proteomes" id="UP001516400"/>
    </source>
</evidence>
<proteinExistence type="predicted"/>
<feature type="compositionally biased region" description="Polar residues" evidence="1">
    <location>
        <begin position="47"/>
        <end position="59"/>
    </location>
</feature>
<keyword evidence="3" id="KW-1185">Reference proteome</keyword>
<reference evidence="2 3" key="1">
    <citation type="journal article" date="2021" name="BMC Biol.">
        <title>Horizontally acquired antibacterial genes associated with adaptive radiation of ladybird beetles.</title>
        <authorList>
            <person name="Li H.S."/>
            <person name="Tang X.F."/>
            <person name="Huang Y.H."/>
            <person name="Xu Z.Y."/>
            <person name="Chen M.L."/>
            <person name="Du X.Y."/>
            <person name="Qiu B.Y."/>
            <person name="Chen P.T."/>
            <person name="Zhang W."/>
            <person name="Slipinski A."/>
            <person name="Escalona H.E."/>
            <person name="Waterhouse R.M."/>
            <person name="Zwick A."/>
            <person name="Pang H."/>
        </authorList>
    </citation>
    <scope>NUCLEOTIDE SEQUENCE [LARGE SCALE GENOMIC DNA]</scope>
    <source>
        <strain evidence="2">SYSU2018</strain>
    </source>
</reference>
<name>A0ABD2MS22_9CUCU</name>